<evidence type="ECO:0000313" key="2">
    <source>
        <dbReference type="EMBL" id="OLF89967.1"/>
    </source>
</evidence>
<reference evidence="1" key="2">
    <citation type="submission" date="2022-12" db="EMBL/GenBank/DDBJ databases">
        <title>Draft Genome Sequences of Bacillus licheniformis and Bacillus paralicheniformis strains isolated from Irish skim milk powders.</title>
        <authorList>
            <person name="Lourenco A."/>
            <person name="Li F."/>
            <person name="Geraldine D."/>
            <person name="Tobin J.T."/>
            <person name="Butler F."/>
            <person name="Jordan K."/>
            <person name="Obrien T."/>
        </authorList>
    </citation>
    <scope>NUCLEOTIDE SEQUENCE</scope>
    <source>
        <strain evidence="1">3370</strain>
    </source>
</reference>
<protein>
    <submittedName>
        <fullName evidence="2">Uncharacterized protein</fullName>
    </submittedName>
</protein>
<gene>
    <name evidence="2" type="ORF">B4121_3242</name>
    <name evidence="1" type="ORF">PVN32_17720</name>
</gene>
<sequence>MSAIERIGVVPAARPVLLYDFFAPVLFPLGLKIDFPKKRMNTTSTDTIKRVDISAQFAKE</sequence>
<name>A0A7Z1B1X3_9BACI</name>
<dbReference type="Proteomes" id="UP001216709">
    <property type="component" value="Unassembled WGS sequence"/>
</dbReference>
<dbReference type="EMBL" id="JARAFO010000078">
    <property type="protein sequence ID" value="MDE1454001.1"/>
    <property type="molecule type" value="Genomic_DNA"/>
</dbReference>
<evidence type="ECO:0000313" key="1">
    <source>
        <dbReference type="EMBL" id="MDE1454001.1"/>
    </source>
</evidence>
<dbReference type="Proteomes" id="UP000185604">
    <property type="component" value="Unassembled WGS sequence"/>
</dbReference>
<dbReference type="EMBL" id="LKPO01000021">
    <property type="protein sequence ID" value="OLF89967.1"/>
    <property type="molecule type" value="Genomic_DNA"/>
</dbReference>
<proteinExistence type="predicted"/>
<reference evidence="2 3" key="1">
    <citation type="journal article" date="2016" name="Front. Microbiol.">
        <title>High-Level Heat Resistance of Spores of Bacillus amyloliquefaciens and Bacillus licheniformis Results from the Presence of a spoVA Operon in a Tn1546 Transposon.</title>
        <authorList>
            <person name="Berendsen E.M."/>
            <person name="Koning R.A."/>
            <person name="Boekhorst J."/>
            <person name="de Jong A."/>
            <person name="Kuipers O.P."/>
            <person name="Wells-Bennik M.H."/>
        </authorList>
    </citation>
    <scope>NUCLEOTIDE SEQUENCE [LARGE SCALE GENOMIC DNA]</scope>
    <source>
        <strain evidence="2 3">B4121</strain>
    </source>
</reference>
<accession>A0A7Z1B1X3</accession>
<organism evidence="2 3">
    <name type="scientific">Bacillus paralicheniformis</name>
    <dbReference type="NCBI Taxonomy" id="1648923"/>
    <lineage>
        <taxon>Bacteria</taxon>
        <taxon>Bacillati</taxon>
        <taxon>Bacillota</taxon>
        <taxon>Bacilli</taxon>
        <taxon>Bacillales</taxon>
        <taxon>Bacillaceae</taxon>
        <taxon>Bacillus</taxon>
    </lineage>
</organism>
<dbReference type="AlphaFoldDB" id="A0A7Z1B1X3"/>
<evidence type="ECO:0000313" key="3">
    <source>
        <dbReference type="Proteomes" id="UP000185604"/>
    </source>
</evidence>
<dbReference type="RefSeq" id="WP_125897639.1">
    <property type="nucleotide sequence ID" value="NZ_AP023088.1"/>
</dbReference>
<comment type="caution">
    <text evidence="2">The sequence shown here is derived from an EMBL/GenBank/DDBJ whole genome shotgun (WGS) entry which is preliminary data.</text>
</comment>